<keyword evidence="2" id="KW-0378">Hydrolase</keyword>
<keyword evidence="6" id="KW-1185">Reference proteome</keyword>
<dbReference type="PANTHER" id="PTHR43918">
    <property type="entry name" value="ACETYLCHOLINESTERASE"/>
    <property type="match status" value="1"/>
</dbReference>
<evidence type="ECO:0000313" key="6">
    <source>
        <dbReference type="Proteomes" id="UP001210925"/>
    </source>
</evidence>
<organism evidence="5 6">
    <name type="scientific">Boothiomyces macroporosus</name>
    <dbReference type="NCBI Taxonomy" id="261099"/>
    <lineage>
        <taxon>Eukaryota</taxon>
        <taxon>Fungi</taxon>
        <taxon>Fungi incertae sedis</taxon>
        <taxon>Chytridiomycota</taxon>
        <taxon>Chytridiomycota incertae sedis</taxon>
        <taxon>Chytridiomycetes</taxon>
        <taxon>Rhizophydiales</taxon>
        <taxon>Terramycetaceae</taxon>
        <taxon>Boothiomyces</taxon>
    </lineage>
</organism>
<sequence>MKFSLLVSFISLVAAAPRPNFEVDAFGSAFAFLDYGAFKGIVQDDTVSFLNIPFAAPPVGNLRFKAPQPPVPFFGIHDATKYGNICKQTGAFGSGGVYGDEDCLNLNIYAPRDAFGLPVIVYVFGGGFNDGSNQEPMFDGRNIIKENPNAVIVTINYRVNLFGWLGGLELAQEGSVNAGLLDQAAAFQWVRKYIDVFGGDSSQITAMGESSGAISIGAHLLAKDGTQTLFDRAILLSGAAGMFYNTPASFNQHFVDFAASVNCTVAPLLPCLRKLSADVLIAHKPNIQWNIIADGTYVKDESLVELYAKDEFSKVPLLINGDLNEGTIFTTGIQTEQQLFGFEASFLGFFTPDNLKTLQQSYPVAGNPLGAFGAAADFFGDAIFNCPSTLFAEFYSKANITVYKSINRHVPKKPAYQNAGPLGVYHGSELPYVFQYSPLIDSTETAFARQFTDSIINFASGNAPQPNWPAYGNVRVDLETLKPESDGLSKNCQFLIGAILQFFQSQH</sequence>
<dbReference type="InterPro" id="IPR002018">
    <property type="entry name" value="CarbesteraseB"/>
</dbReference>
<dbReference type="SUPFAM" id="SSF53474">
    <property type="entry name" value="alpha/beta-Hydrolases"/>
    <property type="match status" value="1"/>
</dbReference>
<dbReference type="Proteomes" id="UP001210925">
    <property type="component" value="Unassembled WGS sequence"/>
</dbReference>
<name>A0AAD5UKG3_9FUNG</name>
<protein>
    <recommendedName>
        <fullName evidence="4">Carboxylesterase type B domain-containing protein</fullName>
    </recommendedName>
</protein>
<comment type="caution">
    <text evidence="5">The sequence shown here is derived from an EMBL/GenBank/DDBJ whole genome shotgun (WGS) entry which is preliminary data.</text>
</comment>
<evidence type="ECO:0000256" key="1">
    <source>
        <dbReference type="ARBA" id="ARBA00005964"/>
    </source>
</evidence>
<evidence type="ECO:0000313" key="5">
    <source>
        <dbReference type="EMBL" id="KAJ3258379.1"/>
    </source>
</evidence>
<dbReference type="Pfam" id="PF00135">
    <property type="entry name" value="COesterase"/>
    <property type="match status" value="1"/>
</dbReference>
<evidence type="ECO:0000256" key="3">
    <source>
        <dbReference type="SAM" id="SignalP"/>
    </source>
</evidence>
<feature type="domain" description="Carboxylesterase type B" evidence="4">
    <location>
        <begin position="34"/>
        <end position="473"/>
    </location>
</feature>
<dbReference type="AlphaFoldDB" id="A0AAD5UKG3"/>
<proteinExistence type="inferred from homology"/>
<evidence type="ECO:0000259" key="4">
    <source>
        <dbReference type="Pfam" id="PF00135"/>
    </source>
</evidence>
<dbReference type="Gene3D" id="3.40.50.1820">
    <property type="entry name" value="alpha/beta hydrolase"/>
    <property type="match status" value="1"/>
</dbReference>
<accession>A0AAD5UKG3</accession>
<dbReference type="InterPro" id="IPR050654">
    <property type="entry name" value="AChE-related_enzymes"/>
</dbReference>
<feature type="signal peptide" evidence="3">
    <location>
        <begin position="1"/>
        <end position="15"/>
    </location>
</feature>
<keyword evidence="3" id="KW-0732">Signal</keyword>
<dbReference type="InterPro" id="IPR029058">
    <property type="entry name" value="AB_hydrolase_fold"/>
</dbReference>
<dbReference type="GO" id="GO:0052689">
    <property type="term" value="F:carboxylic ester hydrolase activity"/>
    <property type="evidence" value="ECO:0007669"/>
    <property type="project" value="TreeGrafter"/>
</dbReference>
<reference evidence="5" key="1">
    <citation type="submission" date="2020-05" db="EMBL/GenBank/DDBJ databases">
        <title>Phylogenomic resolution of chytrid fungi.</title>
        <authorList>
            <person name="Stajich J.E."/>
            <person name="Amses K."/>
            <person name="Simmons R."/>
            <person name="Seto K."/>
            <person name="Myers J."/>
            <person name="Bonds A."/>
            <person name="Quandt C.A."/>
            <person name="Barry K."/>
            <person name="Liu P."/>
            <person name="Grigoriev I."/>
            <person name="Longcore J.E."/>
            <person name="James T.Y."/>
        </authorList>
    </citation>
    <scope>NUCLEOTIDE SEQUENCE</scope>
    <source>
        <strain evidence="5">PLAUS21</strain>
    </source>
</reference>
<evidence type="ECO:0000256" key="2">
    <source>
        <dbReference type="ARBA" id="ARBA00022801"/>
    </source>
</evidence>
<dbReference type="EMBL" id="JADGKB010000028">
    <property type="protein sequence ID" value="KAJ3258379.1"/>
    <property type="molecule type" value="Genomic_DNA"/>
</dbReference>
<feature type="chain" id="PRO_5041918924" description="Carboxylesterase type B domain-containing protein" evidence="3">
    <location>
        <begin position="16"/>
        <end position="507"/>
    </location>
</feature>
<comment type="similarity">
    <text evidence="1">Belongs to the type-B carboxylesterase/lipase family.</text>
</comment>
<dbReference type="PANTHER" id="PTHR43918:SF4">
    <property type="entry name" value="CARBOXYLIC ESTER HYDROLASE"/>
    <property type="match status" value="1"/>
</dbReference>
<gene>
    <name evidence="5" type="ORF">HK103_003667</name>
</gene>